<evidence type="ECO:0000313" key="4">
    <source>
        <dbReference type="Proteomes" id="UP000595254"/>
    </source>
</evidence>
<dbReference type="InterPro" id="IPR027051">
    <property type="entry name" value="XdhC_Rossmann_dom"/>
</dbReference>
<dbReference type="Proteomes" id="UP000595254">
    <property type="component" value="Chromosome"/>
</dbReference>
<gene>
    <name evidence="3" type="ORF">I6J18_03945</name>
</gene>
<accession>A0A974NNP8</accession>
<keyword evidence="4" id="KW-1185">Reference proteome</keyword>
<dbReference type="KEGG" id="ppsr:I6J18_03945"/>
<sequence length="313" mass="35523">MVQFYDILEELHLSSTECVLATIIHVKGSAYMGVGTSMLIKQDGTYIGILSGGCLEEDVILRSRRVFESKKSETLVYMGTDLEWGVESGCHGTLYILLEFVEENLKRKLLDVRNQLSQGNVMIQQRRLNKNWELVASDLFKEEHFRKSIHESIRDHYIYTQRITPKPRLVIFGAGVDVQPVVSLAAQAGFSVTVCDWRPALCNEESIPGVDQYFIGFPNDVGQRLFFKKEDYVIIMTHNLQRDREVLALVMNKPLCYIGILGSKKRAELLFDTEIPNRIHVPIGLNISAKGPYEIAVSIVAELIHVRNGQRPI</sequence>
<evidence type="ECO:0000259" key="1">
    <source>
        <dbReference type="Pfam" id="PF02625"/>
    </source>
</evidence>
<protein>
    <submittedName>
        <fullName evidence="3">XdhC family protein</fullName>
    </submittedName>
</protein>
<feature type="domain" description="XdhC Rossmann" evidence="2">
    <location>
        <begin position="169"/>
        <end position="303"/>
    </location>
</feature>
<feature type="domain" description="XdhC- CoxI" evidence="1">
    <location>
        <begin position="15"/>
        <end position="77"/>
    </location>
</feature>
<name>A0A974NNP8_PERPY</name>
<dbReference type="PANTHER" id="PTHR30388">
    <property type="entry name" value="ALDEHYDE OXIDOREDUCTASE MOLYBDENUM COFACTOR ASSEMBLY PROTEIN"/>
    <property type="match status" value="1"/>
</dbReference>
<dbReference type="Gene3D" id="3.40.50.720">
    <property type="entry name" value="NAD(P)-binding Rossmann-like Domain"/>
    <property type="match status" value="1"/>
</dbReference>
<evidence type="ECO:0000259" key="2">
    <source>
        <dbReference type="Pfam" id="PF13478"/>
    </source>
</evidence>
<evidence type="ECO:0000313" key="3">
    <source>
        <dbReference type="EMBL" id="QQT01066.1"/>
    </source>
</evidence>
<dbReference type="Pfam" id="PF13478">
    <property type="entry name" value="XdhC_C"/>
    <property type="match status" value="1"/>
</dbReference>
<organism evidence="3 4">
    <name type="scientific">Peribacillus psychrosaccharolyticus</name>
    <name type="common">Bacillus psychrosaccharolyticus</name>
    <dbReference type="NCBI Taxonomy" id="1407"/>
    <lineage>
        <taxon>Bacteria</taxon>
        <taxon>Bacillati</taxon>
        <taxon>Bacillota</taxon>
        <taxon>Bacilli</taxon>
        <taxon>Bacillales</taxon>
        <taxon>Bacillaceae</taxon>
        <taxon>Peribacillus</taxon>
    </lineage>
</organism>
<dbReference type="PANTHER" id="PTHR30388:SF6">
    <property type="entry name" value="XANTHINE DEHYDROGENASE SUBUNIT A-RELATED"/>
    <property type="match status" value="1"/>
</dbReference>
<dbReference type="RefSeq" id="WP_040375523.1">
    <property type="nucleotide sequence ID" value="NZ_CP068053.1"/>
</dbReference>
<dbReference type="EMBL" id="CP068053">
    <property type="protein sequence ID" value="QQT01066.1"/>
    <property type="molecule type" value="Genomic_DNA"/>
</dbReference>
<proteinExistence type="predicted"/>
<dbReference type="InterPro" id="IPR052698">
    <property type="entry name" value="MoCofactor_Util/Proc"/>
</dbReference>
<dbReference type="AlphaFoldDB" id="A0A974NNP8"/>
<reference evidence="3 4" key="1">
    <citation type="submission" date="2021-01" db="EMBL/GenBank/DDBJ databases">
        <title>FDA dAtabase for Regulatory Grade micrObial Sequences (FDA-ARGOS): Supporting development and validation of Infectious Disease Dx tests.</title>
        <authorList>
            <person name="Nelson B."/>
            <person name="Plummer A."/>
            <person name="Tallon L."/>
            <person name="Sadzewicz L."/>
            <person name="Zhao X."/>
            <person name="Boylan J."/>
            <person name="Ott S."/>
            <person name="Bowen H."/>
            <person name="Vavikolanu K."/>
            <person name="Mehta A."/>
            <person name="Aluvathingal J."/>
            <person name="Nadendla S."/>
            <person name="Myers T."/>
            <person name="Yan Y."/>
            <person name="Sichtig H."/>
        </authorList>
    </citation>
    <scope>NUCLEOTIDE SEQUENCE [LARGE SCALE GENOMIC DNA]</scope>
    <source>
        <strain evidence="3 4">FDAARGOS_1161</strain>
    </source>
</reference>
<dbReference type="Pfam" id="PF02625">
    <property type="entry name" value="XdhC_CoxI"/>
    <property type="match status" value="1"/>
</dbReference>
<dbReference type="InterPro" id="IPR003777">
    <property type="entry name" value="XdhC_CoxI"/>
</dbReference>